<keyword evidence="2" id="KW-0472">Membrane</keyword>
<feature type="transmembrane region" description="Helical" evidence="2">
    <location>
        <begin position="1041"/>
        <end position="1064"/>
    </location>
</feature>
<evidence type="ECO:0000259" key="3">
    <source>
        <dbReference type="PROSITE" id="PS51192"/>
    </source>
</evidence>
<evidence type="ECO:0000313" key="4">
    <source>
        <dbReference type="EMBL" id="QHU34344.1"/>
    </source>
</evidence>
<feature type="transmembrane region" description="Helical" evidence="2">
    <location>
        <begin position="1011"/>
        <end position="1034"/>
    </location>
</feature>
<feature type="domain" description="Helicase ATP-binding" evidence="3">
    <location>
        <begin position="73"/>
        <end position="282"/>
    </location>
</feature>
<reference evidence="4" key="1">
    <citation type="journal article" date="2020" name="Nature">
        <title>Giant virus diversity and host interactions through global metagenomics.</title>
        <authorList>
            <person name="Schulz F."/>
            <person name="Roux S."/>
            <person name="Paez-Espino D."/>
            <person name="Jungbluth S."/>
            <person name="Walsh D.A."/>
            <person name="Denef V.J."/>
            <person name="McMahon K.D."/>
            <person name="Konstantinidis K.T."/>
            <person name="Eloe-Fadrosh E.A."/>
            <person name="Kyrpides N.C."/>
            <person name="Woyke T."/>
        </authorList>
    </citation>
    <scope>NUCLEOTIDE SEQUENCE</scope>
    <source>
        <strain evidence="4">GVMAG-S-1016713-123</strain>
    </source>
</reference>
<dbReference type="GO" id="GO:0005524">
    <property type="term" value="F:ATP binding"/>
    <property type="evidence" value="ECO:0007669"/>
    <property type="project" value="InterPro"/>
</dbReference>
<keyword evidence="2" id="KW-0812">Transmembrane</keyword>
<dbReference type="Pfam" id="PF04851">
    <property type="entry name" value="ResIII"/>
    <property type="match status" value="1"/>
</dbReference>
<dbReference type="InterPro" id="IPR014001">
    <property type="entry name" value="Helicase_ATP-bd"/>
</dbReference>
<dbReference type="EMBL" id="MN740569">
    <property type="protein sequence ID" value="QHU34344.1"/>
    <property type="molecule type" value="Genomic_DNA"/>
</dbReference>
<feature type="region of interest" description="Disordered" evidence="1">
    <location>
        <begin position="808"/>
        <end position="892"/>
    </location>
</feature>
<evidence type="ECO:0000256" key="2">
    <source>
        <dbReference type="SAM" id="Phobius"/>
    </source>
</evidence>
<keyword evidence="2" id="KW-1133">Transmembrane helix</keyword>
<dbReference type="GO" id="GO:0016787">
    <property type="term" value="F:hydrolase activity"/>
    <property type="evidence" value="ECO:0007669"/>
    <property type="project" value="InterPro"/>
</dbReference>
<dbReference type="PROSITE" id="PS51192">
    <property type="entry name" value="HELICASE_ATP_BIND_1"/>
    <property type="match status" value="1"/>
</dbReference>
<feature type="compositionally biased region" description="Basic and acidic residues" evidence="1">
    <location>
        <begin position="854"/>
        <end position="885"/>
    </location>
</feature>
<dbReference type="InterPro" id="IPR027417">
    <property type="entry name" value="P-loop_NTPase"/>
</dbReference>
<feature type="compositionally biased region" description="Basic residues" evidence="1">
    <location>
        <begin position="2499"/>
        <end position="2533"/>
    </location>
</feature>
<accession>A0A6C0LXM9</accession>
<dbReference type="SUPFAM" id="SSF52540">
    <property type="entry name" value="P-loop containing nucleoside triphosphate hydrolases"/>
    <property type="match status" value="1"/>
</dbReference>
<dbReference type="GO" id="GO:0003677">
    <property type="term" value="F:DNA binding"/>
    <property type="evidence" value="ECO:0007669"/>
    <property type="project" value="InterPro"/>
</dbReference>
<dbReference type="CDD" id="cd18785">
    <property type="entry name" value="SF2_C"/>
    <property type="match status" value="1"/>
</dbReference>
<dbReference type="Gene3D" id="3.40.50.300">
    <property type="entry name" value="P-loop containing nucleotide triphosphate hydrolases"/>
    <property type="match status" value="1"/>
</dbReference>
<protein>
    <recommendedName>
        <fullName evidence="3">Helicase ATP-binding domain-containing protein</fullName>
    </recommendedName>
</protein>
<organism evidence="4">
    <name type="scientific">viral metagenome</name>
    <dbReference type="NCBI Taxonomy" id="1070528"/>
    <lineage>
        <taxon>unclassified sequences</taxon>
        <taxon>metagenomes</taxon>
        <taxon>organismal metagenomes</taxon>
    </lineage>
</organism>
<feature type="region of interest" description="Disordered" evidence="1">
    <location>
        <begin position="2488"/>
        <end position="2533"/>
    </location>
</feature>
<sequence length="2533" mass="289159">MDVPNDAIIPVDTIKGANVIADMDSVVTSTSTWTRGPPQPNKEANYFNLKDNKSANGGAGYNLFPRQELAVQKFALQKKKASMLFHSVGSGKTITSISLAINLLNWNLEKDQRVIQVVTPTSIFEPGFLSDIMKAIPNIILDGRDTENKLGRHRQEMGRVYSFRYFGKHRGSTTNDTRKTPFESTGFYIHAIEYRDFSRLYMKFNEKSHLIKNNFSNKVVIFDEAHRLFRQFDMCDPKSMIIDKYIYNMLLEDSKHVIFMTGTPMKEDLVSMFKLYNLIDALNNPDGESVFNIDKLSNYDKYIKFSSTQELGFNTMYGLQRSFTEWGSFMMSIMKRSQTSQSNNYIMNGWFTNVINVEETTELEKELNTHLFNKKGSSWWSTFNNIYVRLTSSTDRNKVEDQKGGEYDADYDNNEHKCEMIIGSYNAENYGMEDTDSEKISKVMNHYLMSIKNGIIKTRKDKSKKDSELTPDEIKLFKEKVIKIIKKGVYDLQVHQIDYLSDVMNNSVGSDKKIETYADLITQYDDDKEQLISMEIDIEKINQSLPKDSFLLEKFKGIMDYIQERNKHPTSQIFAKPEIDVVTKMRSFESAVLTMDTERIYEVIDNMEHDSDEMRNLDLPKDPIEEGQIKYQQIIDNQKNSDPDLDFSIKYENGIIDKVTGVATGIKDDVVRVATGMKDDVVDAVTGIKGVAEDIKEAAVNIKGDVEEYGILPSIISRVFAGYLTLTSDLNAGLIGGKKYDKKVLDECTSEFKRFMFATKLKGQKNVSNMINVLKPETRDSINDYYNKLFEKKELLKESSKEDLRAMRLKKYDNTTGTRKNGAGQEKGTRKNGGGGRMRVRQAESASYVPDPLTKQRDNDRYNRIREEDEKKAEEEKKKAEERALKPFSGTANRAGEGPIFEHFNVKFDSINAEFKKAFVNESALYHFLKEESEANLKLLQKITKPAEQNSVFEGKIQLYTDLIKFYGNVIDASKLQHSTLFENISNIKRLFLNKLTSSNTKQDGGGGVAIFQYVLGIMGYVLETIVSGSVPIFQTLSSMIHGAAATISNVAIVAGLNIASTALSMGCGLIGSAIGLVFSHPIIALFALIMIGFTIKSWAWRHLMSAFIHFLKFSGYTFMSVVEYGTNITYFTGQKYGGEYSAKRKSEMKLMFKSLYYGFFNGLITLRYQTEWDQLRRAKKLGDRTSITHYMYSLLKNDNNSFIGYKLANIIADSKDFISSVNPEMKSINSPIFDLLKHTNISLFDKVNKSTDIDLIKKGDDKVIVYPNLAVNVIMNTYTPEQSLLYNALEKKDVNIITPLRLEFLPCFFNQTISANKRYISNCYDNIHSITNSKLQISGNPIVKYDPLTNTYVDNRKEEYQTEIKSEKFDKLLNRLLLMKTGYMVDEDNGFLVTQPHITSKRIYGRSMVSDAADNVRIADKGILAIDDENDDDHDDAVEDAINKFINSEAGGQDAFRYLNTADDPCELEACKEKYKTDPRCRNTAIGVAKNIHVTNRMSANKIINDIGNGNALGFKDATKILQKGVENVEGPNCSMKQISDGISANKKYYNFLPFVYSSSDVVGLNLFAKYLDGKGFKYKIMHDESPDSMRASEEAIQTNYSIKPINERDAYDYYLKNIKKDAEYIANHRIEGDAPADQRVSVFNLLNPNDDVAPAWVTSIKDAGDPICILLHPFKTEGIDGKYNPAIFFLDNPRNYGDYNQLCGRILRTYGQPNSTNFTNYDPEKVKQKNSENRLKRVYYGSSKYNADADKTYDANDRLFGEYLTTLKDSGNKKDEVNDATTLRGEDGHSNIVETLKRAYPIITSTEIVFYEMAMSNYGKYYTKNKDVHKRADKITELSDIEFGQLEDFFYTRIPEVSSTRSVIGKGLSPIEKDNEILNFKDQISTFLTNDIFNQAFLNISSLLGLGTIIPSISHVKLYEESNKQPYKMLRSRIGRINDYYSQLGDTYTDGDYARLTFSKLQRLSSTLENYNIYIGMKRKYAYITKLYLAYDAKSSIRNWIPNQRSANPFYNDKKPTIEINDDFNISVANALYTQKIIELLNPSFGLKLLNENRIGVMSVDETNKYIKEFDALEIDHVSDPTNSMYRLLKPIGAENKYHFNEPLFKEYMKIIDMYDINNMNLNNQSIELEDYKKLKKNGSEFTTLIKSYVSGEDSDNGGQIQDLTDISLIYNNDDPDAPNEWETLRPWNDVFSNTSDDKLHNIIHINRSSEYSDYMIRTKDAGPLDHQDVVNDNYFIEHGNAYVDRRIINLIKQYNSQIYENIVFLETNQPNMDETYKHIDNIVRFFKHGFDKKCIFDVLPQGAAIPPPIFADIDVDAIPEDLEDYIKDQTDAILNYIKEFLPGANNGDANISESYKEIGKIDSVLLNMSTIDKPKEQRAIVYKQIYFRQSKIFTTFFNAQGDVNESKIRLCKNLLYLVFLYKQLYNIRVKRDAAAAVVAAADADRERLDAQEQVINNAIAEDGQQGVAARAADVNVGNIIDGVRRPDPADLGGARNKTRRKSKGKSKRKSKRKSRRKSKRKSKRSTHTNH</sequence>
<name>A0A6C0LXM9_9ZZZZ</name>
<dbReference type="InterPro" id="IPR006935">
    <property type="entry name" value="Helicase/UvrB_N"/>
</dbReference>
<feature type="transmembrane region" description="Helical" evidence="2">
    <location>
        <begin position="1070"/>
        <end position="1096"/>
    </location>
</feature>
<evidence type="ECO:0000256" key="1">
    <source>
        <dbReference type="SAM" id="MobiDB-lite"/>
    </source>
</evidence>
<proteinExistence type="predicted"/>